<evidence type="ECO:0000256" key="1">
    <source>
        <dbReference type="SAM" id="Phobius"/>
    </source>
</evidence>
<protein>
    <submittedName>
        <fullName evidence="2">Jg22587 protein</fullName>
    </submittedName>
</protein>
<keyword evidence="3" id="KW-1185">Reference proteome</keyword>
<comment type="caution">
    <text evidence="2">The sequence shown here is derived from an EMBL/GenBank/DDBJ whole genome shotgun (WGS) entry which is preliminary data.</text>
</comment>
<dbReference type="Proteomes" id="UP000838756">
    <property type="component" value="Unassembled WGS sequence"/>
</dbReference>
<evidence type="ECO:0000313" key="3">
    <source>
        <dbReference type="Proteomes" id="UP000838756"/>
    </source>
</evidence>
<feature type="transmembrane region" description="Helical" evidence="1">
    <location>
        <begin position="232"/>
        <end position="255"/>
    </location>
</feature>
<keyword evidence="1" id="KW-0812">Transmembrane</keyword>
<sequence length="303" mass="33548">MEMNLSEICTLLGSRIEEYNSEANKRRIEKALKSKTKQSPMSPASFSSIIKKSLQDIGRRHSVRKHYKVLEWQPRTGKRSVGRPPTRWTDDIRNVAAFTQPTVALTADTTSLFVFNFITAQQCEFLTSNMCYNGKCMHCIDIETGSLIFAIISVALTGLGILVTIGALVYVNVMIAAASHAEADPDSMRMAIAASFTANVTLGVLLCLIVVPFAFTIVLIKGLVQKKAAYVKIYFIYAVICKSLALVGAVVGMASGRYSPLHAITVLAVIAIYVLILRMIYLTYKKLEVDAQFDRTKLVEQKY</sequence>
<evidence type="ECO:0000313" key="2">
    <source>
        <dbReference type="EMBL" id="CAH2267499.1"/>
    </source>
</evidence>
<dbReference type="OrthoDB" id="7441394at2759"/>
<dbReference type="AlphaFoldDB" id="A0A8S4SJZ8"/>
<feature type="transmembrane region" description="Helical" evidence="1">
    <location>
        <begin position="191"/>
        <end position="220"/>
    </location>
</feature>
<organism evidence="2 3">
    <name type="scientific">Pararge aegeria aegeria</name>
    <dbReference type="NCBI Taxonomy" id="348720"/>
    <lineage>
        <taxon>Eukaryota</taxon>
        <taxon>Metazoa</taxon>
        <taxon>Ecdysozoa</taxon>
        <taxon>Arthropoda</taxon>
        <taxon>Hexapoda</taxon>
        <taxon>Insecta</taxon>
        <taxon>Pterygota</taxon>
        <taxon>Neoptera</taxon>
        <taxon>Endopterygota</taxon>
        <taxon>Lepidoptera</taxon>
        <taxon>Glossata</taxon>
        <taxon>Ditrysia</taxon>
        <taxon>Papilionoidea</taxon>
        <taxon>Nymphalidae</taxon>
        <taxon>Satyrinae</taxon>
        <taxon>Satyrini</taxon>
        <taxon>Parargina</taxon>
        <taxon>Pararge</taxon>
    </lineage>
</organism>
<dbReference type="EMBL" id="CAKXAJ010026361">
    <property type="protein sequence ID" value="CAH2267499.1"/>
    <property type="molecule type" value="Genomic_DNA"/>
</dbReference>
<keyword evidence="1" id="KW-1133">Transmembrane helix</keyword>
<accession>A0A8S4SJZ8</accession>
<proteinExistence type="predicted"/>
<feature type="transmembrane region" description="Helical" evidence="1">
    <location>
        <begin position="261"/>
        <end position="281"/>
    </location>
</feature>
<feature type="transmembrane region" description="Helical" evidence="1">
    <location>
        <begin position="147"/>
        <end position="171"/>
    </location>
</feature>
<keyword evidence="1" id="KW-0472">Membrane</keyword>
<name>A0A8S4SJZ8_9NEOP</name>
<reference evidence="2" key="1">
    <citation type="submission" date="2022-03" db="EMBL/GenBank/DDBJ databases">
        <authorList>
            <person name="Lindestad O."/>
        </authorList>
    </citation>
    <scope>NUCLEOTIDE SEQUENCE</scope>
</reference>
<gene>
    <name evidence="2" type="primary">jg22587</name>
    <name evidence="2" type="ORF">PAEG_LOCUS26017</name>
</gene>